<dbReference type="AlphaFoldDB" id="Q1INC2"/>
<reference evidence="3 4" key="1">
    <citation type="journal article" date="2009" name="Appl. Environ. Microbiol.">
        <title>Three genomes from the phylum Acidobacteria provide insight into the lifestyles of these microorganisms in soils.</title>
        <authorList>
            <person name="Ward N.L."/>
            <person name="Challacombe J.F."/>
            <person name="Janssen P.H."/>
            <person name="Henrissat B."/>
            <person name="Coutinho P.M."/>
            <person name="Wu M."/>
            <person name="Xie G."/>
            <person name="Haft D.H."/>
            <person name="Sait M."/>
            <person name="Badger J."/>
            <person name="Barabote R.D."/>
            <person name="Bradley B."/>
            <person name="Brettin T.S."/>
            <person name="Brinkac L.M."/>
            <person name="Bruce D."/>
            <person name="Creasy T."/>
            <person name="Daugherty S.C."/>
            <person name="Davidsen T.M."/>
            <person name="DeBoy R.T."/>
            <person name="Detter J.C."/>
            <person name="Dodson R.J."/>
            <person name="Durkin A.S."/>
            <person name="Ganapathy A."/>
            <person name="Gwinn-Giglio M."/>
            <person name="Han C.S."/>
            <person name="Khouri H."/>
            <person name="Kiss H."/>
            <person name="Kothari S.P."/>
            <person name="Madupu R."/>
            <person name="Nelson K.E."/>
            <person name="Nelson W.C."/>
            <person name="Paulsen I."/>
            <person name="Penn K."/>
            <person name="Ren Q."/>
            <person name="Rosovitz M.J."/>
            <person name="Selengut J.D."/>
            <person name="Shrivastava S."/>
            <person name="Sullivan S.A."/>
            <person name="Tapia R."/>
            <person name="Thompson L.S."/>
            <person name="Watkins K.L."/>
            <person name="Yang Q."/>
            <person name="Yu C."/>
            <person name="Zafar N."/>
            <person name="Zhou L."/>
            <person name="Kuske C.R."/>
        </authorList>
    </citation>
    <scope>NUCLEOTIDE SEQUENCE [LARGE SCALE GENOMIC DNA]</scope>
    <source>
        <strain evidence="3 4">Ellin345</strain>
    </source>
</reference>
<dbReference type="eggNOG" id="COG2856">
    <property type="taxonomic scope" value="Bacteria"/>
</dbReference>
<dbReference type="KEGG" id="aba:Acid345_2627"/>
<feature type="signal peptide" evidence="2">
    <location>
        <begin position="1"/>
        <end position="21"/>
    </location>
</feature>
<protein>
    <recommendedName>
        <fullName evidence="5">DUF4157 domain-containing protein</fullName>
    </recommendedName>
</protein>
<dbReference type="STRING" id="204669.Acid345_2627"/>
<dbReference type="HOGENOM" id="CLU_038349_0_0_0"/>
<keyword evidence="2" id="KW-0732">Signal</keyword>
<proteinExistence type="predicted"/>
<dbReference type="Proteomes" id="UP000002432">
    <property type="component" value="Chromosome"/>
</dbReference>
<name>Q1INC2_KORVE</name>
<evidence type="ECO:0000313" key="4">
    <source>
        <dbReference type="Proteomes" id="UP000002432"/>
    </source>
</evidence>
<dbReference type="PROSITE" id="PS51257">
    <property type="entry name" value="PROKAR_LIPOPROTEIN"/>
    <property type="match status" value="1"/>
</dbReference>
<feature type="compositionally biased region" description="Basic and acidic residues" evidence="1">
    <location>
        <begin position="47"/>
        <end position="62"/>
    </location>
</feature>
<accession>Q1INC2</accession>
<dbReference type="EMBL" id="CP000360">
    <property type="protein sequence ID" value="ABF41628.1"/>
    <property type="molecule type" value="Genomic_DNA"/>
</dbReference>
<evidence type="ECO:0008006" key="5">
    <source>
        <dbReference type="Google" id="ProtNLM"/>
    </source>
</evidence>
<feature type="chain" id="PRO_5004191756" description="DUF4157 domain-containing protein" evidence="2">
    <location>
        <begin position="22"/>
        <end position="530"/>
    </location>
</feature>
<dbReference type="EnsemblBacteria" id="ABF41628">
    <property type="protein sequence ID" value="ABF41628"/>
    <property type="gene ID" value="Acid345_2627"/>
</dbReference>
<feature type="region of interest" description="Disordered" evidence="1">
    <location>
        <begin position="19"/>
        <end position="62"/>
    </location>
</feature>
<dbReference type="RefSeq" id="WP_011523429.1">
    <property type="nucleotide sequence ID" value="NC_008009.1"/>
</dbReference>
<sequence>MRPIVAALLLSLGIACQPALSQTQNPPPPEPQTESGQQQTPAPETQKPSEEKSKGVDRQAEKKITPQEAQELFNSVDEILKFASQQSGLPIKHEVKHKLTSRDEVEKFVEQRMKEDPDNKRMEQSEFVMKKFGLLPTDFNLRKFMVAMLREQVAGYYDTKTKTMNMLDWLPPEVQKPVMAHELTHALQDQYTDLEKWQNGGKPEGKKYSLPEQLALDELRVARQSVTEGQAMLVLIDYSLVPMGRSAADAPDAVKMMEDQMMDAAGSPVFASAPLYIKRAMMFAYREGTEFEEQVLRAQGKDAAFKGTLDTPPADTREVMQPRQYLNGKHIPLLTVPNFDKLLGKSWEQMDFGALGQFDVNVLMELYADADTSRDLTPGWRGGYYYAARKKGSPSDSVAFIYVSRWSDNDVAAQFARIFTDSWKQRYKSLRAIAAPADKANAAAGKAPDTIVRKQTDQGTVSVERDENVVIVTESFPDAEAVKLRDAALAANDGTAKTTLLLQPSGFMFDFRRYTATDGMMMTPFLRPVK</sequence>
<evidence type="ECO:0000313" key="3">
    <source>
        <dbReference type="EMBL" id="ABF41628.1"/>
    </source>
</evidence>
<dbReference type="OrthoDB" id="263516at2"/>
<organism evidence="3 4">
    <name type="scientific">Koribacter versatilis (strain Ellin345)</name>
    <dbReference type="NCBI Taxonomy" id="204669"/>
    <lineage>
        <taxon>Bacteria</taxon>
        <taxon>Pseudomonadati</taxon>
        <taxon>Acidobacteriota</taxon>
        <taxon>Terriglobia</taxon>
        <taxon>Terriglobales</taxon>
        <taxon>Candidatus Korobacteraceae</taxon>
        <taxon>Candidatus Korobacter</taxon>
    </lineage>
</organism>
<feature type="compositionally biased region" description="Low complexity" evidence="1">
    <location>
        <begin position="32"/>
        <end position="41"/>
    </location>
</feature>
<gene>
    <name evidence="3" type="ordered locus">Acid345_2627</name>
</gene>
<evidence type="ECO:0000256" key="1">
    <source>
        <dbReference type="SAM" id="MobiDB-lite"/>
    </source>
</evidence>
<keyword evidence="4" id="KW-1185">Reference proteome</keyword>
<evidence type="ECO:0000256" key="2">
    <source>
        <dbReference type="SAM" id="SignalP"/>
    </source>
</evidence>